<dbReference type="Gene3D" id="3.40.50.10980">
    <property type="entry name" value="Nibrin, BRCT2 domain"/>
    <property type="match status" value="1"/>
</dbReference>
<evidence type="ECO:0000256" key="5">
    <source>
        <dbReference type="ARBA" id="ARBA00023204"/>
    </source>
</evidence>
<dbReference type="InterPro" id="IPR036420">
    <property type="entry name" value="BRCT_dom_sf"/>
</dbReference>
<dbReference type="GO" id="GO:0007095">
    <property type="term" value="P:mitotic G2 DNA damage checkpoint signaling"/>
    <property type="evidence" value="ECO:0007669"/>
    <property type="project" value="InterPro"/>
</dbReference>
<dbReference type="Gene3D" id="3.40.50.10190">
    <property type="entry name" value="BRCT domain"/>
    <property type="match status" value="1"/>
</dbReference>
<dbReference type="InterPro" id="IPR000253">
    <property type="entry name" value="FHA_dom"/>
</dbReference>
<evidence type="ECO:0000313" key="11">
    <source>
        <dbReference type="EMBL" id="EFQ31864.1"/>
    </source>
</evidence>
<feature type="compositionally biased region" description="Polar residues" evidence="9">
    <location>
        <begin position="669"/>
        <end position="678"/>
    </location>
</feature>
<dbReference type="eggNOG" id="ENOG502RCD5">
    <property type="taxonomic scope" value="Eukaryota"/>
</dbReference>
<dbReference type="SMART" id="SM00240">
    <property type="entry name" value="FHA"/>
    <property type="match status" value="1"/>
</dbReference>
<accession>E3QLX6</accession>
<evidence type="ECO:0000256" key="2">
    <source>
        <dbReference type="ARBA" id="ARBA00004286"/>
    </source>
</evidence>
<dbReference type="EMBL" id="GG697358">
    <property type="protein sequence ID" value="EFQ31864.1"/>
    <property type="molecule type" value="Genomic_DNA"/>
</dbReference>
<dbReference type="PANTHER" id="PTHR12162">
    <property type="entry name" value="NIBRIN-RELATED"/>
    <property type="match status" value="1"/>
</dbReference>
<feature type="region of interest" description="Disordered" evidence="9">
    <location>
        <begin position="589"/>
        <end position="798"/>
    </location>
</feature>
<keyword evidence="3" id="KW-0158">Chromosome</keyword>
<dbReference type="AlphaFoldDB" id="E3QLX6"/>
<evidence type="ECO:0000256" key="1">
    <source>
        <dbReference type="ARBA" id="ARBA00004123"/>
    </source>
</evidence>
<sequence>MWLLETDGNVLQGRRLWLRPGKRYLFGRTASEPGQLAISHKTISRKHLTIEVGAVPDGDSENVSSRSKVTIEDLGTKTGTTVDGHKYKGEKHVITEAAVEIKMGGCPDMFRLSWHPVVLTFSFSSRELQSDPFSRLRGELEQLDVKLAADYSVQHTTHVVTKKRNTSKGLQALINGKYIVTDSFIDAVVAAATHPANGDGIAASALENDFDGSWPDPLEHLPPRGGEPVERPPSAYAPNESRQEIFEGYTFIFYDKGQFNTLLAPITNGKGKALYTNVDPNTTTVDDFILYVKTEAGEKGLGSFEDGSEGRGVVVVRFVPNKGDAVGWYADFFTQVSLRLDHRPIEQNEFLEAILINDASILRRPLEVDPTQVPSGPAPEQQANTESSSMDVDQPMTSQQSQETSSVSKTAIARSRVRRAATRRFAGFDADDDEGETITPPVTESVSANASVNNDPDEGLFVSQEVLPPNETPDPLQEPTNGRSQRKRPVAQDDSIEDIIPTAAAVKRRRIAAGEEAVPRPKSPETAKVSEPRIVPKTRKVKKEIDVLDVARQQREEMEARAKAEKEDLAHLPDDVDLSEIRRLHIVEEMPIRQPTSNSSHDQDAENGRWDPRWNGRKNFKRFRPRGELTGRPPQKVIVPLTQVKTKEFGIGDDYWLEDSQGKKKGNESQKSGTTQTESAAPPASRPASCPQPIVLSDDNEDDQAMPDTEPEVEPEPEPEPTPASRTRSTRAATTQSQNTSQSQSQRQTRGKRAAPASAKEPPAKKPRPTRKAIEVPIVTTATTSSSSSLVEGAERAR</sequence>
<dbReference type="GO" id="GO:0005694">
    <property type="term" value="C:chromosome"/>
    <property type="evidence" value="ECO:0007669"/>
    <property type="project" value="UniProtKB-SubCell"/>
</dbReference>
<dbReference type="InterPro" id="IPR032429">
    <property type="entry name" value="Nibrin_BRCT2"/>
</dbReference>
<evidence type="ECO:0000256" key="4">
    <source>
        <dbReference type="ARBA" id="ARBA00022763"/>
    </source>
</evidence>
<gene>
    <name evidence="11" type="ORF">GLRG_07008</name>
</gene>
<feature type="compositionally biased region" description="Polar residues" evidence="9">
    <location>
        <begin position="381"/>
        <end position="391"/>
    </location>
</feature>
<evidence type="ECO:0000313" key="12">
    <source>
        <dbReference type="Proteomes" id="UP000008782"/>
    </source>
</evidence>
<feature type="compositionally biased region" description="Basic residues" evidence="9">
    <location>
        <begin position="615"/>
        <end position="624"/>
    </location>
</feature>
<dbReference type="Pfam" id="PF00498">
    <property type="entry name" value="FHA"/>
    <property type="match status" value="1"/>
</dbReference>
<protein>
    <submittedName>
        <fullName evidence="11">FHA domain-containing protein</fullName>
    </submittedName>
</protein>
<feature type="region of interest" description="Disordered" evidence="9">
    <location>
        <begin position="368"/>
        <end position="496"/>
    </location>
</feature>
<keyword evidence="12" id="KW-1185">Reference proteome</keyword>
<dbReference type="STRING" id="645133.E3QLX6"/>
<evidence type="ECO:0000256" key="9">
    <source>
        <dbReference type="SAM" id="MobiDB-lite"/>
    </source>
</evidence>
<feature type="compositionally biased region" description="Polar residues" evidence="9">
    <location>
        <begin position="440"/>
        <end position="454"/>
    </location>
</feature>
<feature type="compositionally biased region" description="Low complexity" evidence="9">
    <location>
        <begin position="679"/>
        <end position="691"/>
    </location>
</feature>
<dbReference type="CDD" id="cd17741">
    <property type="entry name" value="BRCT_nibrin"/>
    <property type="match status" value="1"/>
</dbReference>
<dbReference type="VEuPathDB" id="FungiDB:GLRG_07008"/>
<dbReference type="GO" id="GO:0003684">
    <property type="term" value="F:damaged DNA binding"/>
    <property type="evidence" value="ECO:0007669"/>
    <property type="project" value="TreeGrafter"/>
</dbReference>
<proteinExistence type="inferred from homology"/>
<comment type="subcellular location">
    <subcellularLocation>
        <location evidence="2">Chromosome</location>
    </subcellularLocation>
    <subcellularLocation>
        <location evidence="1">Nucleus</location>
    </subcellularLocation>
</comment>
<evidence type="ECO:0000256" key="7">
    <source>
        <dbReference type="ARBA" id="ARBA00044757"/>
    </source>
</evidence>
<evidence type="ECO:0000256" key="8">
    <source>
        <dbReference type="SAM" id="Coils"/>
    </source>
</evidence>
<feature type="compositionally biased region" description="Basic and acidic residues" evidence="9">
    <location>
        <begin position="217"/>
        <end position="230"/>
    </location>
</feature>
<dbReference type="PANTHER" id="PTHR12162:SF0">
    <property type="entry name" value="NIBRIN"/>
    <property type="match status" value="1"/>
</dbReference>
<feature type="compositionally biased region" description="Acidic residues" evidence="9">
    <location>
        <begin position="698"/>
        <end position="719"/>
    </location>
</feature>
<feature type="compositionally biased region" description="Basic and acidic residues" evidence="9">
    <location>
        <begin position="601"/>
        <end position="614"/>
    </location>
</feature>
<dbReference type="OrthoDB" id="552194at2759"/>
<dbReference type="InterPro" id="IPR008984">
    <property type="entry name" value="SMAD_FHA_dom_sf"/>
</dbReference>
<feature type="compositionally biased region" description="Low complexity" evidence="9">
    <location>
        <begin position="397"/>
        <end position="410"/>
    </location>
</feature>
<reference evidence="12" key="1">
    <citation type="journal article" date="2012" name="Nat. Genet.">
        <title>Lifestyle transitions in plant pathogenic Colletotrichum fungi deciphered by genome and transcriptome analyses.</title>
        <authorList>
            <person name="O'Connell R.J."/>
            <person name="Thon M.R."/>
            <person name="Hacquard S."/>
            <person name="Amyotte S.G."/>
            <person name="Kleemann J."/>
            <person name="Torres M.F."/>
            <person name="Damm U."/>
            <person name="Buiate E.A."/>
            <person name="Epstein L."/>
            <person name="Alkan N."/>
            <person name="Altmueller J."/>
            <person name="Alvarado-Balderrama L."/>
            <person name="Bauser C.A."/>
            <person name="Becker C."/>
            <person name="Birren B.W."/>
            <person name="Chen Z."/>
            <person name="Choi J."/>
            <person name="Crouch J.A."/>
            <person name="Duvick J.P."/>
            <person name="Farman M.A."/>
            <person name="Gan P."/>
            <person name="Heiman D."/>
            <person name="Henrissat B."/>
            <person name="Howard R.J."/>
            <person name="Kabbage M."/>
            <person name="Koch C."/>
            <person name="Kracher B."/>
            <person name="Kubo Y."/>
            <person name="Law A.D."/>
            <person name="Lebrun M.-H."/>
            <person name="Lee Y.-H."/>
            <person name="Miyara I."/>
            <person name="Moore N."/>
            <person name="Neumann U."/>
            <person name="Nordstroem K."/>
            <person name="Panaccione D.G."/>
            <person name="Panstruga R."/>
            <person name="Place M."/>
            <person name="Proctor R.H."/>
            <person name="Prusky D."/>
            <person name="Rech G."/>
            <person name="Reinhardt R."/>
            <person name="Rollins J.A."/>
            <person name="Rounsley S."/>
            <person name="Schardl C.L."/>
            <person name="Schwartz D.C."/>
            <person name="Shenoy N."/>
            <person name="Shirasu K."/>
            <person name="Sikhakolli U.R."/>
            <person name="Stueber K."/>
            <person name="Sukno S.A."/>
            <person name="Sweigard J.A."/>
            <person name="Takano Y."/>
            <person name="Takahara H."/>
            <person name="Trail F."/>
            <person name="van der Does H.C."/>
            <person name="Voll L.M."/>
            <person name="Will I."/>
            <person name="Young S."/>
            <person name="Zeng Q."/>
            <person name="Zhang J."/>
            <person name="Zhou S."/>
            <person name="Dickman M.B."/>
            <person name="Schulze-Lefert P."/>
            <person name="Ver Loren van Themaat E."/>
            <person name="Ma L.-J."/>
            <person name="Vaillancourt L.J."/>
        </authorList>
    </citation>
    <scope>NUCLEOTIDE SEQUENCE [LARGE SCALE GENOMIC DNA]</scope>
    <source>
        <strain evidence="12">M1.001 / M2 / FGSC 10212</strain>
    </source>
</reference>
<dbReference type="Proteomes" id="UP000008782">
    <property type="component" value="Unassembled WGS sequence"/>
</dbReference>
<dbReference type="RefSeq" id="XP_008095884.1">
    <property type="nucleotide sequence ID" value="XM_008097693.1"/>
</dbReference>
<keyword evidence="5" id="KW-0234">DNA repair</keyword>
<dbReference type="Pfam" id="PF16508">
    <property type="entry name" value="NIBRIN_BRCT_II"/>
    <property type="match status" value="1"/>
</dbReference>
<dbReference type="Gene3D" id="2.60.200.20">
    <property type="match status" value="1"/>
</dbReference>
<feature type="compositionally biased region" description="Low complexity" evidence="9">
    <location>
        <begin position="780"/>
        <end position="789"/>
    </location>
</feature>
<dbReference type="SUPFAM" id="SSF49879">
    <property type="entry name" value="SMAD/FHA domain"/>
    <property type="match status" value="1"/>
</dbReference>
<evidence type="ECO:0000259" key="10">
    <source>
        <dbReference type="PROSITE" id="PS50006"/>
    </source>
</evidence>
<feature type="compositionally biased region" description="Basic and acidic residues" evidence="9">
    <location>
        <begin position="517"/>
        <end position="531"/>
    </location>
</feature>
<feature type="region of interest" description="Disordered" evidence="9">
    <location>
        <begin position="513"/>
        <end position="535"/>
    </location>
</feature>
<dbReference type="GO" id="GO:0000724">
    <property type="term" value="P:double-strand break repair via homologous recombination"/>
    <property type="evidence" value="ECO:0007669"/>
    <property type="project" value="TreeGrafter"/>
</dbReference>
<name>E3QLX6_COLGM</name>
<keyword evidence="6" id="KW-0539">Nucleus</keyword>
<feature type="coiled-coil region" evidence="8">
    <location>
        <begin position="541"/>
        <end position="568"/>
    </location>
</feature>
<dbReference type="GeneID" id="24412373"/>
<dbReference type="HOGENOM" id="CLU_007951_0_0_1"/>
<keyword evidence="8" id="KW-0175">Coiled coil</keyword>
<feature type="region of interest" description="Disordered" evidence="9">
    <location>
        <begin position="212"/>
        <end position="239"/>
    </location>
</feature>
<organism evidence="12">
    <name type="scientific">Colletotrichum graminicola (strain M1.001 / M2 / FGSC 10212)</name>
    <name type="common">Maize anthracnose fungus</name>
    <name type="synonym">Glomerella graminicola</name>
    <dbReference type="NCBI Taxonomy" id="645133"/>
    <lineage>
        <taxon>Eukaryota</taxon>
        <taxon>Fungi</taxon>
        <taxon>Dikarya</taxon>
        <taxon>Ascomycota</taxon>
        <taxon>Pezizomycotina</taxon>
        <taxon>Sordariomycetes</taxon>
        <taxon>Hypocreomycetidae</taxon>
        <taxon>Glomerellales</taxon>
        <taxon>Glomerellaceae</taxon>
        <taxon>Colletotrichum</taxon>
        <taxon>Colletotrichum graminicola species complex</taxon>
    </lineage>
</organism>
<dbReference type="PROSITE" id="PS50006">
    <property type="entry name" value="FHA_DOMAIN"/>
    <property type="match status" value="1"/>
</dbReference>
<evidence type="ECO:0000256" key="6">
    <source>
        <dbReference type="ARBA" id="ARBA00023242"/>
    </source>
</evidence>
<feature type="domain" description="FHA" evidence="10">
    <location>
        <begin position="24"/>
        <end position="87"/>
    </location>
</feature>
<keyword evidence="4" id="KW-0227">DNA damage</keyword>
<dbReference type="InterPro" id="IPR040227">
    <property type="entry name" value="Nibrin-rel"/>
</dbReference>
<feature type="compositionally biased region" description="Low complexity" evidence="9">
    <location>
        <begin position="723"/>
        <end position="761"/>
    </location>
</feature>
<dbReference type="InterPro" id="IPR043014">
    <property type="entry name" value="Nibrin_BRCT2_sf"/>
</dbReference>
<comment type="similarity">
    <text evidence="7">Belongs to the Nibrin family.</text>
</comment>
<dbReference type="GO" id="GO:0030870">
    <property type="term" value="C:Mre11 complex"/>
    <property type="evidence" value="ECO:0007669"/>
    <property type="project" value="InterPro"/>
</dbReference>
<evidence type="ECO:0000256" key="3">
    <source>
        <dbReference type="ARBA" id="ARBA00022454"/>
    </source>
</evidence>